<gene>
    <name evidence="1" type="ORF">EVAR_84423_1</name>
</gene>
<reference evidence="1 2" key="1">
    <citation type="journal article" date="2019" name="Commun. Biol.">
        <title>The bagworm genome reveals a unique fibroin gene that provides high tensile strength.</title>
        <authorList>
            <person name="Kono N."/>
            <person name="Nakamura H."/>
            <person name="Ohtoshi R."/>
            <person name="Tomita M."/>
            <person name="Numata K."/>
            <person name="Arakawa K."/>
        </authorList>
    </citation>
    <scope>NUCLEOTIDE SEQUENCE [LARGE SCALE GENOMIC DNA]</scope>
</reference>
<protein>
    <submittedName>
        <fullName evidence="1">Uncharacterized protein</fullName>
    </submittedName>
</protein>
<accession>A0A4C1W302</accession>
<name>A0A4C1W302_EUMVA</name>
<dbReference type="Proteomes" id="UP000299102">
    <property type="component" value="Unassembled WGS sequence"/>
</dbReference>
<dbReference type="AlphaFoldDB" id="A0A4C1W302"/>
<proteinExistence type="predicted"/>
<organism evidence="1 2">
    <name type="scientific">Eumeta variegata</name>
    <name type="common">Bagworm moth</name>
    <name type="synonym">Eumeta japonica</name>
    <dbReference type="NCBI Taxonomy" id="151549"/>
    <lineage>
        <taxon>Eukaryota</taxon>
        <taxon>Metazoa</taxon>
        <taxon>Ecdysozoa</taxon>
        <taxon>Arthropoda</taxon>
        <taxon>Hexapoda</taxon>
        <taxon>Insecta</taxon>
        <taxon>Pterygota</taxon>
        <taxon>Neoptera</taxon>
        <taxon>Endopterygota</taxon>
        <taxon>Lepidoptera</taxon>
        <taxon>Glossata</taxon>
        <taxon>Ditrysia</taxon>
        <taxon>Tineoidea</taxon>
        <taxon>Psychidae</taxon>
        <taxon>Oiketicinae</taxon>
        <taxon>Eumeta</taxon>
    </lineage>
</organism>
<comment type="caution">
    <text evidence="1">The sequence shown here is derived from an EMBL/GenBank/DDBJ whole genome shotgun (WGS) entry which is preliminary data.</text>
</comment>
<keyword evidence="2" id="KW-1185">Reference proteome</keyword>
<evidence type="ECO:0000313" key="1">
    <source>
        <dbReference type="EMBL" id="GBP44932.1"/>
    </source>
</evidence>
<sequence>MCACVRAYLYVEAVTRWLRLGFRSGGIRFDLDYDRIDHGLFNVSQRKPRASCLRKHAKLPVADDVTAAVTTVFDGPRSALNQLKLFNLS</sequence>
<evidence type="ECO:0000313" key="2">
    <source>
        <dbReference type="Proteomes" id="UP000299102"/>
    </source>
</evidence>
<dbReference type="EMBL" id="BGZK01000461">
    <property type="protein sequence ID" value="GBP44932.1"/>
    <property type="molecule type" value="Genomic_DNA"/>
</dbReference>